<organism evidence="1 2">
    <name type="scientific">Dendrobium chrysotoxum</name>
    <name type="common">Orchid</name>
    <dbReference type="NCBI Taxonomy" id="161865"/>
    <lineage>
        <taxon>Eukaryota</taxon>
        <taxon>Viridiplantae</taxon>
        <taxon>Streptophyta</taxon>
        <taxon>Embryophyta</taxon>
        <taxon>Tracheophyta</taxon>
        <taxon>Spermatophyta</taxon>
        <taxon>Magnoliopsida</taxon>
        <taxon>Liliopsida</taxon>
        <taxon>Asparagales</taxon>
        <taxon>Orchidaceae</taxon>
        <taxon>Epidendroideae</taxon>
        <taxon>Malaxideae</taxon>
        <taxon>Dendrobiinae</taxon>
        <taxon>Dendrobium</taxon>
    </lineage>
</organism>
<dbReference type="EMBL" id="JAGFBR010000009">
    <property type="protein sequence ID" value="KAH0461418.1"/>
    <property type="molecule type" value="Genomic_DNA"/>
</dbReference>
<gene>
    <name evidence="1" type="ORF">IEQ34_008993</name>
</gene>
<dbReference type="AlphaFoldDB" id="A0AAV7H0K2"/>
<evidence type="ECO:0000313" key="1">
    <source>
        <dbReference type="EMBL" id="KAH0461418.1"/>
    </source>
</evidence>
<name>A0AAV7H0K2_DENCH</name>
<proteinExistence type="predicted"/>
<dbReference type="Proteomes" id="UP000775213">
    <property type="component" value="Unassembled WGS sequence"/>
</dbReference>
<comment type="caution">
    <text evidence="1">The sequence shown here is derived from an EMBL/GenBank/DDBJ whole genome shotgun (WGS) entry which is preliminary data.</text>
</comment>
<protein>
    <submittedName>
        <fullName evidence="1">Uncharacterized protein</fullName>
    </submittedName>
</protein>
<accession>A0AAV7H0K2</accession>
<reference evidence="1 2" key="1">
    <citation type="journal article" date="2021" name="Hortic Res">
        <title>Chromosome-scale assembly of the Dendrobium chrysotoxum genome enhances the understanding of orchid evolution.</title>
        <authorList>
            <person name="Zhang Y."/>
            <person name="Zhang G.Q."/>
            <person name="Zhang D."/>
            <person name="Liu X.D."/>
            <person name="Xu X.Y."/>
            <person name="Sun W.H."/>
            <person name="Yu X."/>
            <person name="Zhu X."/>
            <person name="Wang Z.W."/>
            <person name="Zhao X."/>
            <person name="Zhong W.Y."/>
            <person name="Chen H."/>
            <person name="Yin W.L."/>
            <person name="Huang T."/>
            <person name="Niu S.C."/>
            <person name="Liu Z.J."/>
        </authorList>
    </citation>
    <scope>NUCLEOTIDE SEQUENCE [LARGE SCALE GENOMIC DNA]</scope>
    <source>
        <strain evidence="1">Lindl</strain>
    </source>
</reference>
<keyword evidence="2" id="KW-1185">Reference proteome</keyword>
<sequence length="145" mass="16946">MELGNMPEWSKKVARDNNVGELKFLICKKVDASDLSLFLRLPNNIVEEHIIHFNLTEKIIIWHTQGGLNVSVYVQGGWKIELFLTLSDDRKDIGLQGNEMTIFQQFSQLKDGDNVAIWMFRRPDDKLCFFIWKAVDFTKFKCSKF</sequence>
<evidence type="ECO:0000313" key="2">
    <source>
        <dbReference type="Proteomes" id="UP000775213"/>
    </source>
</evidence>